<dbReference type="GO" id="GO:0140580">
    <property type="term" value="F:mitochondrion autophagosome adaptor activity"/>
    <property type="evidence" value="ECO:0007669"/>
    <property type="project" value="InterPro"/>
</dbReference>
<dbReference type="Proteomes" id="UP000024533">
    <property type="component" value="Unassembled WGS sequence"/>
</dbReference>
<dbReference type="STRING" id="1215338.A0A059JB69"/>
<accession>A0A059JB69</accession>
<name>A0A059JB69_TRIIM</name>
<dbReference type="OMA" id="KASSWQH"/>
<proteinExistence type="predicted"/>
<gene>
    <name evidence="2" type="ORF">H109_03042</name>
</gene>
<feature type="region of interest" description="Disordered" evidence="1">
    <location>
        <begin position="1"/>
        <end position="20"/>
    </location>
</feature>
<dbReference type="AlphaFoldDB" id="A0A059JB69"/>
<dbReference type="HOGENOM" id="CLU_1344102_0_0_1"/>
<dbReference type="Pfam" id="PF08589">
    <property type="entry name" value="ATG43"/>
    <property type="match status" value="1"/>
</dbReference>
<evidence type="ECO:0000313" key="3">
    <source>
        <dbReference type="Proteomes" id="UP000024533"/>
    </source>
</evidence>
<evidence type="ECO:0000313" key="2">
    <source>
        <dbReference type="EMBL" id="KDB25100.1"/>
    </source>
</evidence>
<keyword evidence="3" id="KW-1185">Reference proteome</keyword>
<comment type="caution">
    <text evidence="2">The sequence shown here is derived from an EMBL/GenBank/DDBJ whole genome shotgun (WGS) entry which is preliminary data.</text>
</comment>
<evidence type="ECO:0000256" key="1">
    <source>
        <dbReference type="SAM" id="MobiDB-lite"/>
    </source>
</evidence>
<sequence>MANTPKTASQPETPTASSQTTSIHINNAEQTDGQLAGFCVDEHRSADITSATDTMDDTAARIADNIQAASIYGQRYHGFGPGAQHHLDGLDGLDSDTASISTDIVNPERAIKEKRLGRPQLPPIPDLRFQQSYLASISKASSWQHVAWITLRDQMLLPLLQGAFVTLAMAGWRHWTRGARASGRATGLSLRQLWFKLTNWRMAEI</sequence>
<dbReference type="PANTHER" id="PTHR38699:SF1">
    <property type="entry name" value="MITOPHAGY RECEPTOR ATG43"/>
    <property type="match status" value="1"/>
</dbReference>
<reference evidence="2 3" key="1">
    <citation type="submission" date="2014-02" db="EMBL/GenBank/DDBJ databases">
        <title>The Genome Sequence of Trichophyton interdigitale MR816.</title>
        <authorList>
            <consortium name="The Broad Institute Genomics Platform"/>
            <person name="Cuomo C.A."/>
            <person name="White T.C."/>
            <person name="Graser Y."/>
            <person name="Martinez-Rossi N."/>
            <person name="Heitman J."/>
            <person name="Young S.K."/>
            <person name="Zeng Q."/>
            <person name="Gargeya S."/>
            <person name="Abouelleil A."/>
            <person name="Alvarado L."/>
            <person name="Chapman S.B."/>
            <person name="Gainer-Dewar J."/>
            <person name="Goldberg J."/>
            <person name="Griggs A."/>
            <person name="Gujja S."/>
            <person name="Hansen M."/>
            <person name="Howarth C."/>
            <person name="Imamovic A."/>
            <person name="Larimer J."/>
            <person name="Martinez D."/>
            <person name="Murphy C."/>
            <person name="Pearson M.D."/>
            <person name="Persinoti G."/>
            <person name="Poon T."/>
            <person name="Priest M."/>
            <person name="Roberts A.D."/>
            <person name="Saif S."/>
            <person name="Shea T.D."/>
            <person name="Sykes S.N."/>
            <person name="Wortman J."/>
            <person name="Nusbaum C."/>
            <person name="Birren B."/>
        </authorList>
    </citation>
    <scope>NUCLEOTIDE SEQUENCE [LARGE SCALE GENOMIC DNA]</scope>
    <source>
        <strain evidence="2 3">MR816</strain>
    </source>
</reference>
<dbReference type="PANTHER" id="PTHR38699">
    <property type="entry name" value="CHROMOSOME 1, WHOLE GENOME SHOTGUN SEQUENCE"/>
    <property type="match status" value="1"/>
</dbReference>
<dbReference type="GO" id="GO:0000423">
    <property type="term" value="P:mitophagy"/>
    <property type="evidence" value="ECO:0007669"/>
    <property type="project" value="InterPro"/>
</dbReference>
<organism evidence="2 3">
    <name type="scientific">Trichophyton interdigitale (strain MR816)</name>
    <dbReference type="NCBI Taxonomy" id="1215338"/>
    <lineage>
        <taxon>Eukaryota</taxon>
        <taxon>Fungi</taxon>
        <taxon>Dikarya</taxon>
        <taxon>Ascomycota</taxon>
        <taxon>Pezizomycotina</taxon>
        <taxon>Eurotiomycetes</taxon>
        <taxon>Eurotiomycetidae</taxon>
        <taxon>Onygenales</taxon>
        <taxon>Arthrodermataceae</taxon>
        <taxon>Trichophyton</taxon>
    </lineage>
</organism>
<protein>
    <recommendedName>
        <fullName evidence="4">DUF1770 domain-containing protein</fullName>
    </recommendedName>
</protein>
<dbReference type="InterPro" id="IPR013898">
    <property type="entry name" value="Atg43"/>
</dbReference>
<dbReference type="EMBL" id="AOKY01000226">
    <property type="protein sequence ID" value="KDB25100.1"/>
    <property type="molecule type" value="Genomic_DNA"/>
</dbReference>
<evidence type="ECO:0008006" key="4">
    <source>
        <dbReference type="Google" id="ProtNLM"/>
    </source>
</evidence>
<dbReference type="OrthoDB" id="2430343at2759"/>